<dbReference type="Pfam" id="PF23987">
    <property type="entry name" value="Phage_holin_10"/>
    <property type="match status" value="1"/>
</dbReference>
<evidence type="ECO:0000313" key="1">
    <source>
        <dbReference type="EMBL" id="PTX49071.1"/>
    </source>
</evidence>
<dbReference type="EMBL" id="QBKP01000008">
    <property type="protein sequence ID" value="PTX49071.1"/>
    <property type="molecule type" value="Genomic_DNA"/>
</dbReference>
<reference evidence="1 2" key="1">
    <citation type="submission" date="2018-04" db="EMBL/GenBank/DDBJ databases">
        <title>Genomic Encyclopedia of Archaeal and Bacterial Type Strains, Phase II (KMG-II): from individual species to whole genera.</title>
        <authorList>
            <person name="Goeker M."/>
        </authorList>
    </citation>
    <scope>NUCLEOTIDE SEQUENCE [LARGE SCALE GENOMIC DNA]</scope>
    <source>
        <strain evidence="1 2">DSM 21823</strain>
    </source>
</reference>
<dbReference type="AlphaFoldDB" id="A0A2T6AZ36"/>
<proteinExistence type="predicted"/>
<keyword evidence="2" id="KW-1185">Reference proteome</keyword>
<dbReference type="RefSeq" id="WP_108129341.1">
    <property type="nucleotide sequence ID" value="NZ_QBKP01000008.1"/>
</dbReference>
<protein>
    <submittedName>
        <fullName evidence="1">Uncharacterized protein</fullName>
    </submittedName>
</protein>
<sequence>MQTEIARLVRHGWPMLVGYAVGAGLIPSDLQQPIIEVGLAVVSLAVSLWVSRQRDVARS</sequence>
<dbReference type="InterPro" id="IPR058159">
    <property type="entry name" value="Phage_holin_10"/>
</dbReference>
<comment type="caution">
    <text evidence="1">The sequence shown here is derived from an EMBL/GenBank/DDBJ whole genome shotgun (WGS) entry which is preliminary data.</text>
</comment>
<accession>A0A2T6AZ36</accession>
<evidence type="ECO:0000313" key="2">
    <source>
        <dbReference type="Proteomes" id="UP000244224"/>
    </source>
</evidence>
<gene>
    <name evidence="1" type="ORF">C8N34_108181</name>
</gene>
<organism evidence="1 2">
    <name type="scientific">Gemmobacter caeni</name>
    <dbReference type="NCBI Taxonomy" id="589035"/>
    <lineage>
        <taxon>Bacteria</taxon>
        <taxon>Pseudomonadati</taxon>
        <taxon>Pseudomonadota</taxon>
        <taxon>Alphaproteobacteria</taxon>
        <taxon>Rhodobacterales</taxon>
        <taxon>Paracoccaceae</taxon>
        <taxon>Gemmobacter</taxon>
    </lineage>
</organism>
<dbReference type="Proteomes" id="UP000244224">
    <property type="component" value="Unassembled WGS sequence"/>
</dbReference>
<name>A0A2T6AZ36_9RHOB</name>